<dbReference type="Pfam" id="PF00512">
    <property type="entry name" value="HisKA"/>
    <property type="match status" value="1"/>
</dbReference>
<reference evidence="11 12" key="1">
    <citation type="submission" date="2019-05" db="EMBL/GenBank/DDBJ databases">
        <title>Draft Genome Sequences of Six Type Strains of the Genus Massilia.</title>
        <authorList>
            <person name="Miess H."/>
            <person name="Frediansyhah A."/>
            <person name="Gross H."/>
        </authorList>
    </citation>
    <scope>NUCLEOTIDE SEQUENCE [LARGE SCALE GENOMIC DNA]</scope>
    <source>
        <strain evidence="11 12">DSMZ 26121</strain>
    </source>
</reference>
<proteinExistence type="predicted"/>
<name>A0A4P8HHW4_9BURK</name>
<dbReference type="Proteomes" id="UP000298763">
    <property type="component" value="Chromosome"/>
</dbReference>
<keyword evidence="4" id="KW-0808">Transferase</keyword>
<keyword evidence="8" id="KW-0902">Two-component regulatory system</keyword>
<dbReference type="PANTHER" id="PTHR42878">
    <property type="entry name" value="TWO-COMPONENT HISTIDINE KINASE"/>
    <property type="match status" value="1"/>
</dbReference>
<dbReference type="InterPro" id="IPR004358">
    <property type="entry name" value="Sig_transdc_His_kin-like_C"/>
</dbReference>
<gene>
    <name evidence="11" type="ORF">FCL38_00555</name>
    <name evidence="10" type="ORF">FHS02_002492</name>
</gene>
<reference evidence="10 13" key="2">
    <citation type="submission" date="2020-08" db="EMBL/GenBank/DDBJ databases">
        <title>Genomic Encyclopedia of Type Strains, Phase III (KMG-III): the genomes of soil and plant-associated and newly described type strains.</title>
        <authorList>
            <person name="Whitman W."/>
        </authorList>
    </citation>
    <scope>NUCLEOTIDE SEQUENCE [LARGE SCALE GENOMIC DNA]</scope>
    <source>
        <strain evidence="10 13">CECT 7753</strain>
    </source>
</reference>
<evidence type="ECO:0000256" key="8">
    <source>
        <dbReference type="ARBA" id="ARBA00023012"/>
    </source>
</evidence>
<dbReference type="InterPro" id="IPR036097">
    <property type="entry name" value="HisK_dim/P_sf"/>
</dbReference>
<keyword evidence="3" id="KW-0597">Phosphoprotein</keyword>
<evidence type="ECO:0000256" key="4">
    <source>
        <dbReference type="ARBA" id="ARBA00022679"/>
    </source>
</evidence>
<keyword evidence="7" id="KW-0067">ATP-binding</keyword>
<dbReference type="AlphaFoldDB" id="A0A4P8HHW4"/>
<evidence type="ECO:0000313" key="12">
    <source>
        <dbReference type="Proteomes" id="UP000298763"/>
    </source>
</evidence>
<keyword evidence="6 10" id="KW-0418">Kinase</keyword>
<evidence type="ECO:0000256" key="1">
    <source>
        <dbReference type="ARBA" id="ARBA00000085"/>
    </source>
</evidence>
<keyword evidence="5" id="KW-0547">Nucleotide-binding</keyword>
<accession>A0A4P8HHW4</accession>
<dbReference type="InterPro" id="IPR003661">
    <property type="entry name" value="HisK_dim/P_dom"/>
</dbReference>
<evidence type="ECO:0000256" key="6">
    <source>
        <dbReference type="ARBA" id="ARBA00022777"/>
    </source>
</evidence>
<dbReference type="SMART" id="SM00387">
    <property type="entry name" value="HATPase_c"/>
    <property type="match status" value="1"/>
</dbReference>
<dbReference type="Gene3D" id="3.30.565.10">
    <property type="entry name" value="Histidine kinase-like ATPase, C-terminal domain"/>
    <property type="match status" value="1"/>
</dbReference>
<evidence type="ECO:0000313" key="10">
    <source>
        <dbReference type="EMBL" id="MBB3221682.1"/>
    </source>
</evidence>
<organism evidence="10 13">
    <name type="scientific">Pseudoduganella umbonata</name>
    <dbReference type="NCBI Taxonomy" id="864828"/>
    <lineage>
        <taxon>Bacteria</taxon>
        <taxon>Pseudomonadati</taxon>
        <taxon>Pseudomonadota</taxon>
        <taxon>Betaproteobacteria</taxon>
        <taxon>Burkholderiales</taxon>
        <taxon>Oxalobacteraceae</taxon>
        <taxon>Telluria group</taxon>
        <taxon>Pseudoduganella</taxon>
    </lineage>
</organism>
<dbReference type="Gene3D" id="1.10.287.130">
    <property type="match status" value="1"/>
</dbReference>
<dbReference type="GO" id="GO:0000155">
    <property type="term" value="F:phosphorelay sensor kinase activity"/>
    <property type="evidence" value="ECO:0007669"/>
    <property type="project" value="InterPro"/>
</dbReference>
<comment type="catalytic activity">
    <reaction evidence="1">
        <text>ATP + protein L-histidine = ADP + protein N-phospho-L-histidine.</text>
        <dbReference type="EC" id="2.7.13.3"/>
    </reaction>
</comment>
<dbReference type="InterPro" id="IPR036890">
    <property type="entry name" value="HATPase_C_sf"/>
</dbReference>
<dbReference type="SUPFAM" id="SSF47384">
    <property type="entry name" value="Homodimeric domain of signal transducing histidine kinase"/>
    <property type="match status" value="1"/>
</dbReference>
<sequence>MDIKDESRRRTAAALSHDMRTPLSVIANGAQLIRMSLQEEVARRAAAAIGTNASRLGEMISELLNALAYHGSAQIPLSLSRFDIVDMLNDLQRENFRYGTDGVQVDLNGGSVWGYWCRGCMRRVVENLVNNAIKYGDQRPITIATRESRGRLMLSVHNEGNPIPESRHNHIFEYLSRDVQTASVPGWGIGLHFVRAVAESHGGSVSVDSSAETGTTFLIDVPVDCRPFVPS</sequence>
<dbReference type="SMART" id="SM00388">
    <property type="entry name" value="HisKA"/>
    <property type="match status" value="1"/>
</dbReference>
<dbReference type="EMBL" id="CP040017">
    <property type="protein sequence ID" value="QCP09093.1"/>
    <property type="molecule type" value="Genomic_DNA"/>
</dbReference>
<dbReference type="Pfam" id="PF02518">
    <property type="entry name" value="HATPase_c"/>
    <property type="match status" value="1"/>
</dbReference>
<evidence type="ECO:0000256" key="2">
    <source>
        <dbReference type="ARBA" id="ARBA00012438"/>
    </source>
</evidence>
<feature type="domain" description="Histidine kinase" evidence="9">
    <location>
        <begin position="14"/>
        <end position="225"/>
    </location>
</feature>
<evidence type="ECO:0000256" key="3">
    <source>
        <dbReference type="ARBA" id="ARBA00022553"/>
    </source>
</evidence>
<dbReference type="CDD" id="cd00075">
    <property type="entry name" value="HATPase"/>
    <property type="match status" value="1"/>
</dbReference>
<dbReference type="Proteomes" id="UP000584325">
    <property type="component" value="Unassembled WGS sequence"/>
</dbReference>
<evidence type="ECO:0000259" key="9">
    <source>
        <dbReference type="PROSITE" id="PS50109"/>
    </source>
</evidence>
<dbReference type="PANTHER" id="PTHR42878:SF7">
    <property type="entry name" value="SENSOR HISTIDINE KINASE GLRK"/>
    <property type="match status" value="1"/>
</dbReference>
<dbReference type="PRINTS" id="PR00344">
    <property type="entry name" value="BCTRLSENSOR"/>
</dbReference>
<dbReference type="EMBL" id="JACHXS010000004">
    <property type="protein sequence ID" value="MBB3221682.1"/>
    <property type="molecule type" value="Genomic_DNA"/>
</dbReference>
<dbReference type="EC" id="2.7.13.3" evidence="2"/>
<dbReference type="InterPro" id="IPR005467">
    <property type="entry name" value="His_kinase_dom"/>
</dbReference>
<dbReference type="GO" id="GO:0000156">
    <property type="term" value="F:phosphorelay response regulator activity"/>
    <property type="evidence" value="ECO:0007669"/>
    <property type="project" value="TreeGrafter"/>
</dbReference>
<dbReference type="GO" id="GO:0005524">
    <property type="term" value="F:ATP binding"/>
    <property type="evidence" value="ECO:0007669"/>
    <property type="project" value="UniProtKB-KW"/>
</dbReference>
<evidence type="ECO:0000256" key="5">
    <source>
        <dbReference type="ARBA" id="ARBA00022741"/>
    </source>
</evidence>
<evidence type="ECO:0000313" key="13">
    <source>
        <dbReference type="Proteomes" id="UP000584325"/>
    </source>
</evidence>
<dbReference type="InterPro" id="IPR003594">
    <property type="entry name" value="HATPase_dom"/>
</dbReference>
<evidence type="ECO:0000313" key="11">
    <source>
        <dbReference type="EMBL" id="QCP09093.1"/>
    </source>
</evidence>
<keyword evidence="12" id="KW-1185">Reference proteome</keyword>
<dbReference type="InterPro" id="IPR050351">
    <property type="entry name" value="BphY/WalK/GraS-like"/>
</dbReference>
<dbReference type="CDD" id="cd00082">
    <property type="entry name" value="HisKA"/>
    <property type="match status" value="1"/>
</dbReference>
<dbReference type="SUPFAM" id="SSF55874">
    <property type="entry name" value="ATPase domain of HSP90 chaperone/DNA topoisomerase II/histidine kinase"/>
    <property type="match status" value="1"/>
</dbReference>
<dbReference type="GO" id="GO:0030295">
    <property type="term" value="F:protein kinase activator activity"/>
    <property type="evidence" value="ECO:0007669"/>
    <property type="project" value="TreeGrafter"/>
</dbReference>
<protein>
    <recommendedName>
        <fullName evidence="2">histidine kinase</fullName>
        <ecNumber evidence="2">2.7.13.3</ecNumber>
    </recommendedName>
</protein>
<dbReference type="GO" id="GO:0007234">
    <property type="term" value="P:osmosensory signaling via phosphorelay pathway"/>
    <property type="evidence" value="ECO:0007669"/>
    <property type="project" value="TreeGrafter"/>
</dbReference>
<dbReference type="PROSITE" id="PS50109">
    <property type="entry name" value="HIS_KIN"/>
    <property type="match status" value="1"/>
</dbReference>
<evidence type="ECO:0000256" key="7">
    <source>
        <dbReference type="ARBA" id="ARBA00022840"/>
    </source>
</evidence>
<dbReference type="OrthoDB" id="8807260at2"/>